<evidence type="ECO:0000256" key="1">
    <source>
        <dbReference type="SAM" id="MobiDB-lite"/>
    </source>
</evidence>
<evidence type="ECO:0000313" key="3">
    <source>
        <dbReference type="Proteomes" id="UP000215305"/>
    </source>
</evidence>
<feature type="compositionally biased region" description="Pro residues" evidence="1">
    <location>
        <begin position="390"/>
        <end position="404"/>
    </location>
</feature>
<accession>A0A397GZY4</accession>
<dbReference type="VEuPathDB" id="FungiDB:CDV56_105648"/>
<reference evidence="2" key="1">
    <citation type="submission" date="2018-08" db="EMBL/GenBank/DDBJ databases">
        <title>Draft genome sequence of azole-resistant Aspergillus thermomutatus (Neosartorya pseudofischeri) strain HMR AF 39, isolated from a human nasal aspirate.</title>
        <authorList>
            <person name="Parent-Michaud M."/>
            <person name="Dufresne P.J."/>
            <person name="Fournier E."/>
            <person name="Martineau C."/>
            <person name="Moreira S."/>
            <person name="Perkins V."/>
            <person name="De Repentigny L."/>
            <person name="Dufresne S.F."/>
        </authorList>
    </citation>
    <scope>NUCLEOTIDE SEQUENCE [LARGE SCALE GENOMIC DNA]</scope>
    <source>
        <strain evidence="2">HMR AF 39</strain>
    </source>
</reference>
<feature type="region of interest" description="Disordered" evidence="1">
    <location>
        <begin position="1288"/>
        <end position="1357"/>
    </location>
</feature>
<evidence type="ECO:0000313" key="2">
    <source>
        <dbReference type="EMBL" id="RHZ56512.1"/>
    </source>
</evidence>
<dbReference type="EMBL" id="NKHU02000088">
    <property type="protein sequence ID" value="RHZ56512.1"/>
    <property type="molecule type" value="Genomic_DNA"/>
</dbReference>
<dbReference type="GeneID" id="38127622"/>
<feature type="compositionally biased region" description="Polar residues" evidence="1">
    <location>
        <begin position="454"/>
        <end position="468"/>
    </location>
</feature>
<feature type="compositionally biased region" description="Basic and acidic residues" evidence="1">
    <location>
        <begin position="740"/>
        <end position="759"/>
    </location>
</feature>
<comment type="caution">
    <text evidence="2">The sequence shown here is derived from an EMBL/GenBank/DDBJ whole genome shotgun (WGS) entry which is preliminary data.</text>
</comment>
<protein>
    <recommendedName>
        <fullName evidence="4">PI-PLC Y-box domain-containing protein</fullName>
    </recommendedName>
</protein>
<feature type="compositionally biased region" description="Polar residues" evidence="1">
    <location>
        <begin position="828"/>
        <end position="839"/>
    </location>
</feature>
<feature type="compositionally biased region" description="Polar residues" evidence="1">
    <location>
        <begin position="74"/>
        <end position="85"/>
    </location>
</feature>
<feature type="region of interest" description="Disordered" evidence="1">
    <location>
        <begin position="179"/>
        <end position="235"/>
    </location>
</feature>
<feature type="compositionally biased region" description="Gly residues" evidence="1">
    <location>
        <begin position="217"/>
        <end position="229"/>
    </location>
</feature>
<feature type="compositionally biased region" description="Basic and acidic residues" evidence="1">
    <location>
        <begin position="469"/>
        <end position="479"/>
    </location>
</feature>
<dbReference type="OrthoDB" id="5416983at2759"/>
<feature type="region of interest" description="Disordered" evidence="1">
    <location>
        <begin position="1"/>
        <end position="159"/>
    </location>
</feature>
<feature type="compositionally biased region" description="Low complexity" evidence="1">
    <location>
        <begin position="54"/>
        <end position="73"/>
    </location>
</feature>
<feature type="region of interest" description="Disordered" evidence="1">
    <location>
        <begin position="346"/>
        <end position="572"/>
    </location>
</feature>
<dbReference type="STRING" id="41047.A0A397GZY4"/>
<feature type="compositionally biased region" description="Low complexity" evidence="1">
    <location>
        <begin position="532"/>
        <end position="550"/>
    </location>
</feature>
<feature type="compositionally biased region" description="Basic and acidic residues" evidence="1">
    <location>
        <begin position="439"/>
        <end position="453"/>
    </location>
</feature>
<name>A0A397GZY4_ASPTH</name>
<feature type="compositionally biased region" description="Polar residues" evidence="1">
    <location>
        <begin position="1319"/>
        <end position="1340"/>
    </location>
</feature>
<dbReference type="RefSeq" id="XP_026614726.1">
    <property type="nucleotide sequence ID" value="XM_026759267.1"/>
</dbReference>
<dbReference type="Proteomes" id="UP000215305">
    <property type="component" value="Unassembled WGS sequence"/>
</dbReference>
<feature type="compositionally biased region" description="Pro residues" evidence="1">
    <location>
        <begin position="719"/>
        <end position="728"/>
    </location>
</feature>
<feature type="compositionally biased region" description="Basic and acidic residues" evidence="1">
    <location>
        <begin position="649"/>
        <end position="681"/>
    </location>
</feature>
<feature type="compositionally biased region" description="Basic and acidic residues" evidence="1">
    <location>
        <begin position="696"/>
        <end position="706"/>
    </location>
</feature>
<feature type="compositionally biased region" description="Low complexity" evidence="1">
    <location>
        <begin position="760"/>
        <end position="774"/>
    </location>
</feature>
<proteinExistence type="predicted"/>
<organism evidence="2 3">
    <name type="scientific">Aspergillus thermomutatus</name>
    <name type="common">Neosartorya pseudofischeri</name>
    <dbReference type="NCBI Taxonomy" id="41047"/>
    <lineage>
        <taxon>Eukaryota</taxon>
        <taxon>Fungi</taxon>
        <taxon>Dikarya</taxon>
        <taxon>Ascomycota</taxon>
        <taxon>Pezizomycotina</taxon>
        <taxon>Eurotiomycetes</taxon>
        <taxon>Eurotiomycetidae</taxon>
        <taxon>Eurotiales</taxon>
        <taxon>Aspergillaceae</taxon>
        <taxon>Aspergillus</taxon>
        <taxon>Aspergillus subgen. Fumigati</taxon>
    </lineage>
</organism>
<feature type="compositionally biased region" description="Polar residues" evidence="1">
    <location>
        <begin position="16"/>
        <end position="28"/>
    </location>
</feature>
<feature type="compositionally biased region" description="Polar residues" evidence="1">
    <location>
        <begin position="883"/>
        <end position="903"/>
    </location>
</feature>
<feature type="compositionally biased region" description="Low complexity" evidence="1">
    <location>
        <begin position="814"/>
        <end position="827"/>
    </location>
</feature>
<gene>
    <name evidence="2" type="ORF">CDV56_105648</name>
</gene>
<feature type="compositionally biased region" description="Polar residues" evidence="1">
    <location>
        <begin position="183"/>
        <end position="210"/>
    </location>
</feature>
<evidence type="ECO:0008006" key="4">
    <source>
        <dbReference type="Google" id="ProtNLM"/>
    </source>
</evidence>
<feature type="compositionally biased region" description="Polar residues" evidence="1">
    <location>
        <begin position="708"/>
        <end position="718"/>
    </location>
</feature>
<feature type="compositionally biased region" description="Polar residues" evidence="1">
    <location>
        <begin position="512"/>
        <end position="521"/>
    </location>
</feature>
<sequence>MSQPADLTDSGIVMAEQSSHDVVNQTLSGGEPSPSDVPASTKDKISAGGDLGETQHTTATTQTTTKTNDQQSQIEPSASDSSPTKNETENDSERPSTEKDISKQGPGPVATRALEMNGVASVSDAGEDTASQGGSESDASRTDGKRVGSKKPTTFKPVSFAKFSVPKAPGVLAAAKVADKAPSSLTTPLGGPLQSSRPRLVAKTTSSLRDSLSKSGTGAGKAGGGGGGPDPNQVWNKNRLFKAVQATPPKHLTDEELKQQYGIHMTSRIQEDGGGTEAKWADIDDDEDDWAPETIEWTDGTKTNLTTHTEAVHTSGEDTKTVIEAKVDSPAPEQVPAIKEVTKIVPKSTTTIGPNPTVLRLGANAERQAKSATILSKGPNDKPSLASTSPAPPPSKSPWAPLPPVEKVSPVMPPVQVQPPGRASVKEYQLSEPPTGIVHPKEIAADDFNRSWRDTQSGTTRELYNSRSGRYEPVPEIRKAPWRAEQQGFRPSSLLQRPTPGEQAGPAEPSPAFQTHRSSGQDAGHWTRRRTSSNVSGGSGSFGRRMSIGRPDGLQRTFEARRGSQVNGIVEPSLPNRELVHLKDASMYEASSARHAPGSAWPPRAAAGPHDTVANAPRAVSQPSVPPPPEVQDATAQAPQEDPVAMQERIMKEKRLEARQRRLEQEEKEEAAKRERIRQKLEALGPPPEKPKPKHKESLEGDKAEAKTSLTVTQASQSPPKPPVPEPTGEPKQYGMMKVHHPDAVKKLVAANERERAAERPAPTANARRPTSPAREPKLDATIGPQEPGDFQQSRLPEKLPESTIEESSSQWKSNLSGSSSYSPWSSNTKLGAASSSIANPWKPLSNDKTLGNGIFDQTLGGFPPRDISLRGPLGLDQPPIPSGSQPFSAPSRPQQESTSISPLPSPDVRHAPYDSMIPITRPGPIGPPGVHQSHWQQESRVTGTAAWNNFHAVAVKREAEENEKLLNEMNTMRDSQPLHVAFNETWRQVRTGDQSGQRQVVGIHRPTDTSSSISNHLPGFDHPVATLPFADTHARPLSSVPVRSSRFFPQATEQYKRPAFEEDEHFQSPSPPPPEELSSHPVYMGDSTRPLVHLPAPKPIVKLPPKIVAPPPPPTFASMVAAPPRVPAQAQPVSTATSWQEKINCLFGKKTVHEKKNALAVTSASKEPLDVQLHIAAVSVSLPHLSENVIQVGDGLASAKQVEEAEGIFEDREAGSLPVVRVPNAAPPAAWHAAPAPSQSRLRFKSLKPMQIHSIEPYLLGLSDRDSSGNIRVSIRFPGAIAAKTVTLPKKAGSHNPRQRGPSTFKSRKNPKTRERPGNSNTKKTTTAQQNGGTGSSPRHQPRNTAWAPRTLSGSH</sequence>
<feature type="compositionally biased region" description="Basic and acidic residues" evidence="1">
    <location>
        <begin position="86"/>
        <end position="102"/>
    </location>
</feature>
<feature type="region of interest" description="Disordered" evidence="1">
    <location>
        <begin position="589"/>
        <end position="938"/>
    </location>
</feature>
<keyword evidence="3" id="KW-1185">Reference proteome</keyword>